<protein>
    <submittedName>
        <fullName evidence="3">ISL3 family transposase</fullName>
    </submittedName>
</protein>
<accession>A0ABV5MLG9</accession>
<proteinExistence type="predicted"/>
<feature type="domain" description="Transposase IS204/IS1001/IS1096/IS1165 DDE" evidence="1">
    <location>
        <begin position="125"/>
        <end position="223"/>
    </location>
</feature>
<dbReference type="Pfam" id="PF14690">
    <property type="entry name" value="Zn_ribbon_ISL3"/>
    <property type="match status" value="1"/>
</dbReference>
<dbReference type="NCBIfam" id="NF033550">
    <property type="entry name" value="transpos_ISL3"/>
    <property type="match status" value="1"/>
</dbReference>
<evidence type="ECO:0000313" key="3">
    <source>
        <dbReference type="EMBL" id="MFB9449698.1"/>
    </source>
</evidence>
<gene>
    <name evidence="3" type="ORF">ACFFTR_42025</name>
</gene>
<comment type="caution">
    <text evidence="3">The sequence shown here is derived from an EMBL/GenBank/DDBJ whole genome shotgun (WGS) entry which is preliminary data.</text>
</comment>
<evidence type="ECO:0000259" key="1">
    <source>
        <dbReference type="Pfam" id="PF01610"/>
    </source>
</evidence>
<feature type="domain" description="Transposase IS204/IS1001/IS1096/IS1165 zinc-finger" evidence="2">
    <location>
        <begin position="6"/>
        <end position="49"/>
    </location>
</feature>
<dbReference type="InterPro" id="IPR047951">
    <property type="entry name" value="Transpos_ISL3"/>
</dbReference>
<organism evidence="3 4">
    <name type="scientific">Dactylosporangium vinaceum</name>
    <dbReference type="NCBI Taxonomy" id="53362"/>
    <lineage>
        <taxon>Bacteria</taxon>
        <taxon>Bacillati</taxon>
        <taxon>Actinomycetota</taxon>
        <taxon>Actinomycetes</taxon>
        <taxon>Micromonosporales</taxon>
        <taxon>Micromonosporaceae</taxon>
        <taxon>Dactylosporangium</taxon>
    </lineage>
</organism>
<name>A0ABV5MLG9_9ACTN</name>
<sequence>MRSATGVCGRCGVASRRIHGGYLRELRDVAAGGLDVKVRLRVRRFRCDNADCSAMTFAEQVPGLTRPHDRFTPLLCGLLTQIGLALAGRAGVRLAAAAGLGVSRDTLLRLVRALPDPVMGPVRAVGVDDFAFRRGRRYDTVLIDMDTRRPLDLFEGRDGDDLAVWLRRHPETEVVCRDRAGGYAEGASQGAPQAVQVADRFHLWQNLGQAVEKTVNEHRAHLGEPTLQVAVADAPPAIQQLPELKIVARFREQHAAVHALVATGLSKAAIGRELGLHPATVRKIVRARSVDDLTAITEQRTHLVDDYTGYLHRRWHEGERNATALFREIRQLGYPGGELAVQRYLRRFRHGRGHAAQIGPKPPSVRKVTSWFMTRPDRLNDAERAALQGIRVHDAALRRLVGHVRAFAVMMTGRHGNRLEEWINAVERDTLAPLASFARGLRRDYDAVHNGLSLPCSSGAVEGTVNRIKMLKRQMFGRAGLDLLRKRILLSR</sequence>
<dbReference type="RefSeq" id="WP_246656477.1">
    <property type="nucleotide sequence ID" value="NZ_CP061913.1"/>
</dbReference>
<keyword evidence="4" id="KW-1185">Reference proteome</keyword>
<dbReference type="Proteomes" id="UP001589608">
    <property type="component" value="Unassembled WGS sequence"/>
</dbReference>
<evidence type="ECO:0000313" key="4">
    <source>
        <dbReference type="Proteomes" id="UP001589608"/>
    </source>
</evidence>
<feature type="domain" description="Transposase IS204/IS1001/IS1096/IS1165 DDE" evidence="1">
    <location>
        <begin position="366"/>
        <end position="488"/>
    </location>
</feature>
<dbReference type="InterPro" id="IPR002560">
    <property type="entry name" value="Transposase_DDE"/>
</dbReference>
<dbReference type="InterPro" id="IPR029261">
    <property type="entry name" value="Transposase_Znf"/>
</dbReference>
<evidence type="ECO:0000259" key="2">
    <source>
        <dbReference type="Pfam" id="PF14690"/>
    </source>
</evidence>
<dbReference type="PANTHER" id="PTHR33498:SF1">
    <property type="entry name" value="TRANSPOSASE FOR INSERTION SEQUENCE ELEMENT IS1557"/>
    <property type="match status" value="1"/>
</dbReference>
<dbReference type="PANTHER" id="PTHR33498">
    <property type="entry name" value="TRANSPOSASE FOR INSERTION SEQUENCE ELEMENT IS1557"/>
    <property type="match status" value="1"/>
</dbReference>
<dbReference type="Pfam" id="PF01610">
    <property type="entry name" value="DDE_Tnp_ISL3"/>
    <property type="match status" value="2"/>
</dbReference>
<dbReference type="EMBL" id="JBHMCA010000069">
    <property type="protein sequence ID" value="MFB9449698.1"/>
    <property type="molecule type" value="Genomic_DNA"/>
</dbReference>
<reference evidence="3 4" key="1">
    <citation type="submission" date="2024-09" db="EMBL/GenBank/DDBJ databases">
        <authorList>
            <person name="Sun Q."/>
            <person name="Mori K."/>
        </authorList>
    </citation>
    <scope>NUCLEOTIDE SEQUENCE [LARGE SCALE GENOMIC DNA]</scope>
    <source>
        <strain evidence="3 4">JCM 3307</strain>
    </source>
</reference>